<keyword evidence="2" id="KW-1185">Reference proteome</keyword>
<evidence type="ECO:0000313" key="2">
    <source>
        <dbReference type="Proteomes" id="UP000821845"/>
    </source>
</evidence>
<proteinExistence type="predicted"/>
<protein>
    <submittedName>
        <fullName evidence="1">Uncharacterized protein</fullName>
    </submittedName>
</protein>
<dbReference type="EMBL" id="CM023481">
    <property type="protein sequence ID" value="KAH6947407.1"/>
    <property type="molecule type" value="Genomic_DNA"/>
</dbReference>
<dbReference type="Proteomes" id="UP000821845">
    <property type="component" value="Chromosome 1"/>
</dbReference>
<evidence type="ECO:0000313" key="1">
    <source>
        <dbReference type="EMBL" id="KAH6947407.1"/>
    </source>
</evidence>
<sequence length="207" mass="23144">MNFRWRSLVLGRETWRRGPAHGLCIRERHCYRQHQLRIGERGSDRLHCLWIGKIRGCLRLVVRRGYNLSNLFGKEIANCIFRLILLFIAHLCDNALYSVLRKGYCVSNAQAAKILGNKKGKLVCKDTAQALWSSSVLATRSVSGNVTPKKRALGELPKQQLTPEKVNVVAGLKRNKGLAALYMGAASGLIPTSFQKQRLPPPIIAST</sequence>
<gene>
    <name evidence="1" type="ORF">HPB50_018812</name>
</gene>
<name>A0ACB7TPX2_HYAAI</name>
<comment type="caution">
    <text evidence="1">The sequence shown here is derived from an EMBL/GenBank/DDBJ whole genome shotgun (WGS) entry which is preliminary data.</text>
</comment>
<accession>A0ACB7TPX2</accession>
<organism evidence="1 2">
    <name type="scientific">Hyalomma asiaticum</name>
    <name type="common">Tick</name>
    <dbReference type="NCBI Taxonomy" id="266040"/>
    <lineage>
        <taxon>Eukaryota</taxon>
        <taxon>Metazoa</taxon>
        <taxon>Ecdysozoa</taxon>
        <taxon>Arthropoda</taxon>
        <taxon>Chelicerata</taxon>
        <taxon>Arachnida</taxon>
        <taxon>Acari</taxon>
        <taxon>Parasitiformes</taxon>
        <taxon>Ixodida</taxon>
        <taxon>Ixodoidea</taxon>
        <taxon>Ixodidae</taxon>
        <taxon>Hyalomminae</taxon>
        <taxon>Hyalomma</taxon>
    </lineage>
</organism>
<reference evidence="1" key="1">
    <citation type="submission" date="2020-05" db="EMBL/GenBank/DDBJ databases">
        <title>Large-scale comparative analyses of tick genomes elucidate their genetic diversity and vector capacities.</title>
        <authorList>
            <person name="Jia N."/>
            <person name="Wang J."/>
            <person name="Shi W."/>
            <person name="Du L."/>
            <person name="Sun Y."/>
            <person name="Zhan W."/>
            <person name="Jiang J."/>
            <person name="Wang Q."/>
            <person name="Zhang B."/>
            <person name="Ji P."/>
            <person name="Sakyi L.B."/>
            <person name="Cui X."/>
            <person name="Yuan T."/>
            <person name="Jiang B."/>
            <person name="Yang W."/>
            <person name="Lam T.T.-Y."/>
            <person name="Chang Q."/>
            <person name="Ding S."/>
            <person name="Wang X."/>
            <person name="Zhu J."/>
            <person name="Ruan X."/>
            <person name="Zhao L."/>
            <person name="Wei J."/>
            <person name="Que T."/>
            <person name="Du C."/>
            <person name="Cheng J."/>
            <person name="Dai P."/>
            <person name="Han X."/>
            <person name="Huang E."/>
            <person name="Gao Y."/>
            <person name="Liu J."/>
            <person name="Shao H."/>
            <person name="Ye R."/>
            <person name="Li L."/>
            <person name="Wei W."/>
            <person name="Wang X."/>
            <person name="Wang C."/>
            <person name="Yang T."/>
            <person name="Huo Q."/>
            <person name="Li W."/>
            <person name="Guo W."/>
            <person name="Chen H."/>
            <person name="Zhou L."/>
            <person name="Ni X."/>
            <person name="Tian J."/>
            <person name="Zhou Y."/>
            <person name="Sheng Y."/>
            <person name="Liu T."/>
            <person name="Pan Y."/>
            <person name="Xia L."/>
            <person name="Li J."/>
            <person name="Zhao F."/>
            <person name="Cao W."/>
        </authorList>
    </citation>
    <scope>NUCLEOTIDE SEQUENCE</scope>
    <source>
        <strain evidence="1">Hyas-2018</strain>
    </source>
</reference>